<comment type="caution">
    <text evidence="1">The sequence shown here is derived from an EMBL/GenBank/DDBJ whole genome shotgun (WGS) entry which is preliminary data.</text>
</comment>
<dbReference type="Proteomes" id="UP000242814">
    <property type="component" value="Unassembled WGS sequence"/>
</dbReference>
<organism evidence="1 2">
    <name type="scientific">Paracoccidioides brasiliensis</name>
    <dbReference type="NCBI Taxonomy" id="121759"/>
    <lineage>
        <taxon>Eukaryota</taxon>
        <taxon>Fungi</taxon>
        <taxon>Dikarya</taxon>
        <taxon>Ascomycota</taxon>
        <taxon>Pezizomycotina</taxon>
        <taxon>Eurotiomycetes</taxon>
        <taxon>Eurotiomycetidae</taxon>
        <taxon>Onygenales</taxon>
        <taxon>Ajellomycetaceae</taxon>
        <taxon>Paracoccidioides</taxon>
    </lineage>
</organism>
<dbReference type="AlphaFoldDB" id="A0A1D2JNL6"/>
<dbReference type="VEuPathDB" id="FungiDB:PADG_11923"/>
<proteinExistence type="predicted"/>
<gene>
    <name evidence="1" type="ORF">ACO22_00709</name>
</gene>
<evidence type="ECO:0000313" key="1">
    <source>
        <dbReference type="EMBL" id="ODH44808.1"/>
    </source>
</evidence>
<reference evidence="1 2" key="1">
    <citation type="submission" date="2016-06" db="EMBL/GenBank/DDBJ databases">
        <authorList>
            <person name="Kjaerup R.B."/>
            <person name="Dalgaard T.S."/>
            <person name="Juul-Madsen H.R."/>
        </authorList>
    </citation>
    <scope>NUCLEOTIDE SEQUENCE [LARGE SCALE GENOMIC DNA]</scope>
    <source>
        <strain evidence="1 2">Pb300</strain>
    </source>
</reference>
<evidence type="ECO:0000313" key="2">
    <source>
        <dbReference type="Proteomes" id="UP000242814"/>
    </source>
</evidence>
<dbReference type="EMBL" id="LZYO01000015">
    <property type="protein sequence ID" value="ODH44808.1"/>
    <property type="molecule type" value="Genomic_DNA"/>
</dbReference>
<sequence length="196" mass="21648">MLSDLQGSNLRTQHVRITLKAVHARSVSNGGPLTRIWTWWTVVDAAEEKAMLKLPATKNHASACFFKTYRAVHPKSTKANFTPARKIILILHQRNQAMRLNQLLALSSFLIPALAIGRECCCDRYSQFALENEAKIVAQCKTTWSAVKNGASGEDYCNSVFCIQQQSWIKPWLAGKCTLAGYQCGDCANGNVGCLG</sequence>
<dbReference type="VEuPathDB" id="FungiDB:PABG_04781"/>
<accession>A0A1D2JNL6</accession>
<name>A0A1D2JNL6_PARBR</name>
<protein>
    <submittedName>
        <fullName evidence="1">Uncharacterized protein</fullName>
    </submittedName>
</protein>